<evidence type="ECO:0000256" key="1">
    <source>
        <dbReference type="SAM" id="Phobius"/>
    </source>
</evidence>
<feature type="domain" description="DUF58" evidence="2">
    <location>
        <begin position="191"/>
        <end position="291"/>
    </location>
</feature>
<dbReference type="RefSeq" id="WP_203901913.1">
    <property type="nucleotide sequence ID" value="NZ_BOPF01000020.1"/>
</dbReference>
<dbReference type="EMBL" id="BOPF01000020">
    <property type="protein sequence ID" value="GIJ48429.1"/>
    <property type="molecule type" value="Genomic_DNA"/>
</dbReference>
<dbReference type="AlphaFoldDB" id="A0A8J4DS81"/>
<feature type="transmembrane region" description="Helical" evidence="1">
    <location>
        <begin position="31"/>
        <end position="48"/>
    </location>
</feature>
<keyword evidence="1" id="KW-0812">Transmembrane</keyword>
<feature type="transmembrane region" description="Helical" evidence="1">
    <location>
        <begin position="7"/>
        <end position="25"/>
    </location>
</feature>
<gene>
    <name evidence="3" type="ORF">Val02_53150</name>
</gene>
<sequence length="362" mass="38503">MRLTRRGVVVLVLSVLLLGAGWWGGYPFGRALGAIGLAAVVAALLLTARGLTADVTRTVYPDRVERGRTALVTLKVRNRSGRRRGGFLAADPAAGAVRTVRVQPLRAGAEATYHYELPTSVRGRVVVGPLTLHRVDPFGLADNRLRSGSTAVLRVHPRRHAARVLSGGYPRHHHEGGAADRILRGSVDLRDVREYVPGDEVRHLHWKATARTGRLMVRELTDPPQPRLTVLLDTRPQTLAPQRFEEAVDAAASLLVAAARAGQHTRLVTPSGLDVAVPGGAPASRRMLDELCDVRQGGSVLQVPGSRGLVVVTGTPLPSDDLSSALVVMSFTEGPAPVVPGVRVIAAATAALAVIRWNGMSA</sequence>
<evidence type="ECO:0000313" key="3">
    <source>
        <dbReference type="EMBL" id="GIJ48429.1"/>
    </source>
</evidence>
<protein>
    <recommendedName>
        <fullName evidence="2">DUF58 domain-containing protein</fullName>
    </recommendedName>
</protein>
<name>A0A8J4DS81_9ACTN</name>
<dbReference type="Pfam" id="PF01882">
    <property type="entry name" value="DUF58"/>
    <property type="match status" value="1"/>
</dbReference>
<reference evidence="3" key="1">
    <citation type="submission" date="2021-01" db="EMBL/GenBank/DDBJ databases">
        <title>Whole genome shotgun sequence of Virgisporangium aliadipatigenens NBRC 105644.</title>
        <authorList>
            <person name="Komaki H."/>
            <person name="Tamura T."/>
        </authorList>
    </citation>
    <scope>NUCLEOTIDE SEQUENCE</scope>
    <source>
        <strain evidence="3">NBRC 105644</strain>
    </source>
</reference>
<comment type="caution">
    <text evidence="3">The sequence shown here is derived from an EMBL/GenBank/DDBJ whole genome shotgun (WGS) entry which is preliminary data.</text>
</comment>
<dbReference type="PANTHER" id="PTHR34351">
    <property type="entry name" value="SLR1927 PROTEIN-RELATED"/>
    <property type="match status" value="1"/>
</dbReference>
<proteinExistence type="predicted"/>
<dbReference type="InterPro" id="IPR002881">
    <property type="entry name" value="DUF58"/>
</dbReference>
<organism evidence="3 4">
    <name type="scientific">Virgisporangium aliadipatigenens</name>
    <dbReference type="NCBI Taxonomy" id="741659"/>
    <lineage>
        <taxon>Bacteria</taxon>
        <taxon>Bacillati</taxon>
        <taxon>Actinomycetota</taxon>
        <taxon>Actinomycetes</taxon>
        <taxon>Micromonosporales</taxon>
        <taxon>Micromonosporaceae</taxon>
        <taxon>Virgisporangium</taxon>
    </lineage>
</organism>
<evidence type="ECO:0000259" key="2">
    <source>
        <dbReference type="Pfam" id="PF01882"/>
    </source>
</evidence>
<keyword evidence="4" id="KW-1185">Reference proteome</keyword>
<evidence type="ECO:0000313" key="4">
    <source>
        <dbReference type="Proteomes" id="UP000619260"/>
    </source>
</evidence>
<keyword evidence="1" id="KW-1133">Transmembrane helix</keyword>
<dbReference type="PANTHER" id="PTHR34351:SF1">
    <property type="entry name" value="SLR1927 PROTEIN"/>
    <property type="match status" value="1"/>
</dbReference>
<keyword evidence="1" id="KW-0472">Membrane</keyword>
<accession>A0A8J4DS81</accession>
<dbReference type="Proteomes" id="UP000619260">
    <property type="component" value="Unassembled WGS sequence"/>
</dbReference>